<feature type="domain" description="Rhodanese" evidence="1">
    <location>
        <begin position="38"/>
        <end position="128"/>
    </location>
</feature>
<dbReference type="PROSITE" id="PS50206">
    <property type="entry name" value="RHODANESE_3"/>
    <property type="match status" value="1"/>
</dbReference>
<dbReference type="CDD" id="cd00158">
    <property type="entry name" value="RHOD"/>
    <property type="match status" value="1"/>
</dbReference>
<dbReference type="Gene3D" id="3.40.250.10">
    <property type="entry name" value="Rhodanese-like domain"/>
    <property type="match status" value="1"/>
</dbReference>
<dbReference type="EMBL" id="CAFAZX010000082">
    <property type="protein sequence ID" value="CAB4844933.1"/>
    <property type="molecule type" value="Genomic_DNA"/>
</dbReference>
<dbReference type="PANTHER" id="PTHR43031">
    <property type="entry name" value="FAD-DEPENDENT OXIDOREDUCTASE"/>
    <property type="match status" value="1"/>
</dbReference>
<dbReference type="PANTHER" id="PTHR43031:SF7">
    <property type="entry name" value="NITRIC OXIDE REDUCTASE FLRD-NAD(+) REDUCTASE"/>
    <property type="match status" value="1"/>
</dbReference>
<dbReference type="InterPro" id="IPR036873">
    <property type="entry name" value="Rhodanese-like_dom_sf"/>
</dbReference>
<name>A0A6J7BL57_9ZZZZ</name>
<dbReference type="InterPro" id="IPR001763">
    <property type="entry name" value="Rhodanese-like_dom"/>
</dbReference>
<reference evidence="2" key="1">
    <citation type="submission" date="2020-05" db="EMBL/GenBank/DDBJ databases">
        <authorList>
            <person name="Chiriac C."/>
            <person name="Salcher M."/>
            <person name="Ghai R."/>
            <person name="Kavagutti S V."/>
        </authorList>
    </citation>
    <scope>NUCLEOTIDE SEQUENCE</scope>
</reference>
<dbReference type="PROSITE" id="PS51257">
    <property type="entry name" value="PROKAR_LIPOPROTEIN"/>
    <property type="match status" value="1"/>
</dbReference>
<organism evidence="2">
    <name type="scientific">freshwater metagenome</name>
    <dbReference type="NCBI Taxonomy" id="449393"/>
    <lineage>
        <taxon>unclassified sequences</taxon>
        <taxon>metagenomes</taxon>
        <taxon>ecological metagenomes</taxon>
    </lineage>
</organism>
<dbReference type="SUPFAM" id="SSF52821">
    <property type="entry name" value="Rhodanese/Cell cycle control phosphatase"/>
    <property type="match status" value="1"/>
</dbReference>
<accession>A0A6J7BL57</accession>
<sequence>MMKRIALALIAAVTLTACSSTGSAITNLNSTKFSAKTQEAGVVILDVRTAGEFMTGHIAAAINIDVEATTFDNQIAQLDKTKTYAVYCHSGRRSGIATAAMEKAGFTSMFNLTNGVADWIATGLPLVTT</sequence>
<gene>
    <name evidence="2" type="ORF">UFOPK3241_01182</name>
</gene>
<dbReference type="SMART" id="SM00450">
    <property type="entry name" value="RHOD"/>
    <property type="match status" value="1"/>
</dbReference>
<evidence type="ECO:0000259" key="1">
    <source>
        <dbReference type="PROSITE" id="PS50206"/>
    </source>
</evidence>
<dbReference type="AlphaFoldDB" id="A0A6J7BL57"/>
<protein>
    <submittedName>
        <fullName evidence="2">Unannotated protein</fullName>
    </submittedName>
</protein>
<proteinExistence type="predicted"/>
<evidence type="ECO:0000313" key="2">
    <source>
        <dbReference type="EMBL" id="CAB4844933.1"/>
    </source>
</evidence>
<dbReference type="InterPro" id="IPR050229">
    <property type="entry name" value="GlpE_sulfurtransferase"/>
</dbReference>
<dbReference type="Pfam" id="PF00581">
    <property type="entry name" value="Rhodanese"/>
    <property type="match status" value="1"/>
</dbReference>